<organism evidence="1 2">
    <name type="scientific">Araneus ventricosus</name>
    <name type="common">Orbweaver spider</name>
    <name type="synonym">Epeira ventricosa</name>
    <dbReference type="NCBI Taxonomy" id="182803"/>
    <lineage>
        <taxon>Eukaryota</taxon>
        <taxon>Metazoa</taxon>
        <taxon>Ecdysozoa</taxon>
        <taxon>Arthropoda</taxon>
        <taxon>Chelicerata</taxon>
        <taxon>Arachnida</taxon>
        <taxon>Araneae</taxon>
        <taxon>Araneomorphae</taxon>
        <taxon>Entelegynae</taxon>
        <taxon>Araneoidea</taxon>
        <taxon>Araneidae</taxon>
        <taxon>Araneus</taxon>
    </lineage>
</organism>
<reference evidence="1 2" key="1">
    <citation type="journal article" date="2019" name="Sci. Rep.">
        <title>Orb-weaving spider Araneus ventricosus genome elucidates the spidroin gene catalogue.</title>
        <authorList>
            <person name="Kono N."/>
            <person name="Nakamura H."/>
            <person name="Ohtoshi R."/>
            <person name="Moran D.A.P."/>
            <person name="Shinohara A."/>
            <person name="Yoshida Y."/>
            <person name="Fujiwara M."/>
            <person name="Mori M."/>
            <person name="Tomita M."/>
            <person name="Arakawa K."/>
        </authorList>
    </citation>
    <scope>NUCLEOTIDE SEQUENCE [LARGE SCALE GENOMIC DNA]</scope>
</reference>
<protein>
    <submittedName>
        <fullName evidence="1">Uncharacterized protein</fullName>
    </submittedName>
</protein>
<comment type="caution">
    <text evidence="1">The sequence shown here is derived from an EMBL/GenBank/DDBJ whole genome shotgun (WGS) entry which is preliminary data.</text>
</comment>
<name>A0A4Y2BJZ8_ARAVE</name>
<gene>
    <name evidence="1" type="ORF">AVEN_123770_1</name>
</gene>
<evidence type="ECO:0000313" key="2">
    <source>
        <dbReference type="Proteomes" id="UP000499080"/>
    </source>
</evidence>
<sequence>MGGKRPVLGQMDGIEYRWIAGFRYPTFRSNSHRFFTMTIGFDVELSMCSLSRRERVFGSYSEDGDSWAATPFFKINQAKNFQISTDFTSAGWEHERHF</sequence>
<dbReference type="AlphaFoldDB" id="A0A4Y2BJZ8"/>
<dbReference type="EMBL" id="BGPR01000087">
    <property type="protein sequence ID" value="GBL92591.1"/>
    <property type="molecule type" value="Genomic_DNA"/>
</dbReference>
<dbReference type="Proteomes" id="UP000499080">
    <property type="component" value="Unassembled WGS sequence"/>
</dbReference>
<keyword evidence="2" id="KW-1185">Reference proteome</keyword>
<evidence type="ECO:0000313" key="1">
    <source>
        <dbReference type="EMBL" id="GBL92591.1"/>
    </source>
</evidence>
<accession>A0A4Y2BJZ8</accession>
<proteinExistence type="predicted"/>